<evidence type="ECO:0000313" key="2">
    <source>
        <dbReference type="Proteomes" id="UP000054538"/>
    </source>
</evidence>
<sequence length="61" mass="7274">YKKYNKLLPSNLAKLLQLWDFICLPHEEHKQVFGRELPIIRLQVELNLMHICMLTKTIIGQ</sequence>
<accession>A0A0D0CSZ7</accession>
<dbReference type="HOGENOM" id="CLU_192610_0_0_1"/>
<gene>
    <name evidence="1" type="ORF">PAXRUDRAFT_176672</name>
</gene>
<dbReference type="AlphaFoldDB" id="A0A0D0CSZ7"/>
<evidence type="ECO:0000313" key="1">
    <source>
        <dbReference type="EMBL" id="KIK74116.1"/>
    </source>
</evidence>
<dbReference type="EMBL" id="KN829152">
    <property type="protein sequence ID" value="KIK74116.1"/>
    <property type="molecule type" value="Genomic_DNA"/>
</dbReference>
<dbReference type="STRING" id="930991.A0A0D0CSZ7"/>
<name>A0A0D0CSZ7_9AGAM</name>
<protein>
    <submittedName>
        <fullName evidence="1">Uncharacterized protein</fullName>
    </submittedName>
</protein>
<organism evidence="1 2">
    <name type="scientific">Paxillus rubicundulus Ve08.2h10</name>
    <dbReference type="NCBI Taxonomy" id="930991"/>
    <lineage>
        <taxon>Eukaryota</taxon>
        <taxon>Fungi</taxon>
        <taxon>Dikarya</taxon>
        <taxon>Basidiomycota</taxon>
        <taxon>Agaricomycotina</taxon>
        <taxon>Agaricomycetes</taxon>
        <taxon>Agaricomycetidae</taxon>
        <taxon>Boletales</taxon>
        <taxon>Paxilineae</taxon>
        <taxon>Paxillaceae</taxon>
        <taxon>Paxillus</taxon>
    </lineage>
</organism>
<dbReference type="Proteomes" id="UP000054538">
    <property type="component" value="Unassembled WGS sequence"/>
</dbReference>
<reference evidence="1 2" key="1">
    <citation type="submission" date="2014-04" db="EMBL/GenBank/DDBJ databases">
        <authorList>
            <consortium name="DOE Joint Genome Institute"/>
            <person name="Kuo A."/>
            <person name="Kohler A."/>
            <person name="Jargeat P."/>
            <person name="Nagy L.G."/>
            <person name="Floudas D."/>
            <person name="Copeland A."/>
            <person name="Barry K.W."/>
            <person name="Cichocki N."/>
            <person name="Veneault-Fourrey C."/>
            <person name="LaButti K."/>
            <person name="Lindquist E.A."/>
            <person name="Lipzen A."/>
            <person name="Lundell T."/>
            <person name="Morin E."/>
            <person name="Murat C."/>
            <person name="Sun H."/>
            <person name="Tunlid A."/>
            <person name="Henrissat B."/>
            <person name="Grigoriev I.V."/>
            <person name="Hibbett D.S."/>
            <person name="Martin F."/>
            <person name="Nordberg H.P."/>
            <person name="Cantor M.N."/>
            <person name="Hua S.X."/>
        </authorList>
    </citation>
    <scope>NUCLEOTIDE SEQUENCE [LARGE SCALE GENOMIC DNA]</scope>
    <source>
        <strain evidence="1 2">Ve08.2h10</strain>
    </source>
</reference>
<dbReference type="InParanoid" id="A0A0D0CSZ7"/>
<proteinExistence type="predicted"/>
<keyword evidence="2" id="KW-1185">Reference proteome</keyword>
<dbReference type="OrthoDB" id="198652at2759"/>
<feature type="non-terminal residue" evidence="1">
    <location>
        <position position="1"/>
    </location>
</feature>
<reference evidence="2" key="2">
    <citation type="submission" date="2015-01" db="EMBL/GenBank/DDBJ databases">
        <title>Evolutionary Origins and Diversification of the Mycorrhizal Mutualists.</title>
        <authorList>
            <consortium name="DOE Joint Genome Institute"/>
            <consortium name="Mycorrhizal Genomics Consortium"/>
            <person name="Kohler A."/>
            <person name="Kuo A."/>
            <person name="Nagy L.G."/>
            <person name="Floudas D."/>
            <person name="Copeland A."/>
            <person name="Barry K.W."/>
            <person name="Cichocki N."/>
            <person name="Veneault-Fourrey C."/>
            <person name="LaButti K."/>
            <person name="Lindquist E.A."/>
            <person name="Lipzen A."/>
            <person name="Lundell T."/>
            <person name="Morin E."/>
            <person name="Murat C."/>
            <person name="Riley R."/>
            <person name="Ohm R."/>
            <person name="Sun H."/>
            <person name="Tunlid A."/>
            <person name="Henrissat B."/>
            <person name="Grigoriev I.V."/>
            <person name="Hibbett D.S."/>
            <person name="Martin F."/>
        </authorList>
    </citation>
    <scope>NUCLEOTIDE SEQUENCE [LARGE SCALE GENOMIC DNA]</scope>
    <source>
        <strain evidence="2">Ve08.2h10</strain>
    </source>
</reference>